<keyword evidence="3 9" id="KW-0863">Zinc-finger</keyword>
<dbReference type="GO" id="GO:0006338">
    <property type="term" value="P:chromatin remodeling"/>
    <property type="evidence" value="ECO:0007669"/>
    <property type="project" value="TreeGrafter"/>
</dbReference>
<dbReference type="Pfam" id="PF00249">
    <property type="entry name" value="Myb_DNA-binding"/>
    <property type="match status" value="1"/>
</dbReference>
<keyword evidence="2" id="KW-0479">Metal-binding</keyword>
<evidence type="ECO:0000256" key="8">
    <source>
        <dbReference type="PIRNR" id="PIRNR025024"/>
    </source>
</evidence>
<keyword evidence="6 8" id="KW-0804">Transcription</keyword>
<keyword evidence="7 8" id="KW-0539">Nucleus</keyword>
<comment type="subcellular location">
    <subcellularLocation>
        <location evidence="1 8">Nucleus</location>
    </subcellularLocation>
</comment>
<dbReference type="Pfam" id="PF04433">
    <property type="entry name" value="SWIRM"/>
    <property type="match status" value="1"/>
</dbReference>
<dbReference type="PANTHER" id="PTHR12374">
    <property type="entry name" value="TRANSCRIPTIONAL ADAPTOR 2 ADA2 -RELATED"/>
    <property type="match status" value="1"/>
</dbReference>
<feature type="region of interest" description="Disordered" evidence="10">
    <location>
        <begin position="233"/>
        <end position="258"/>
    </location>
</feature>
<dbReference type="PANTHER" id="PTHR12374:SF20">
    <property type="entry name" value="TRANSCRIPTIONAL ADAPTER 2-ALPHA"/>
    <property type="match status" value="1"/>
</dbReference>
<dbReference type="Pfam" id="PF25299">
    <property type="entry name" value="ZZ_ADA2"/>
    <property type="match status" value="1"/>
</dbReference>
<dbReference type="GO" id="GO:0006357">
    <property type="term" value="P:regulation of transcription by RNA polymerase II"/>
    <property type="evidence" value="ECO:0007669"/>
    <property type="project" value="InterPro"/>
</dbReference>
<dbReference type="AlphaFoldDB" id="A0A3D8SXH4"/>
<evidence type="ECO:0000256" key="2">
    <source>
        <dbReference type="ARBA" id="ARBA00022723"/>
    </source>
</evidence>
<dbReference type="InterPro" id="IPR017884">
    <property type="entry name" value="SANT_dom"/>
</dbReference>
<dbReference type="GO" id="GO:0008270">
    <property type="term" value="F:zinc ion binding"/>
    <property type="evidence" value="ECO:0007669"/>
    <property type="project" value="UniProtKB-KW"/>
</dbReference>
<evidence type="ECO:0000256" key="7">
    <source>
        <dbReference type="ARBA" id="ARBA00023242"/>
    </source>
</evidence>
<dbReference type="FunFam" id="3.30.60.90:FF:000008">
    <property type="entry name" value="Transcriptional adapter 2"/>
    <property type="match status" value="1"/>
</dbReference>
<feature type="domain" description="SANT" evidence="14">
    <location>
        <begin position="147"/>
        <end position="200"/>
    </location>
</feature>
<dbReference type="SMART" id="SM00291">
    <property type="entry name" value="ZnF_ZZ"/>
    <property type="match status" value="1"/>
</dbReference>
<dbReference type="InterPro" id="IPR055141">
    <property type="entry name" value="TADA2A_B-like_dom"/>
</dbReference>
<evidence type="ECO:0000256" key="1">
    <source>
        <dbReference type="ARBA" id="ARBA00004123"/>
    </source>
</evidence>
<dbReference type="PROSITE" id="PS50090">
    <property type="entry name" value="MYB_LIKE"/>
    <property type="match status" value="1"/>
</dbReference>
<name>A0A3D8SXH4_9HELO</name>
<reference evidence="15 16" key="1">
    <citation type="journal article" date="2018" name="IMA Fungus">
        <title>IMA Genome-F 9: Draft genome sequence of Annulohypoxylon stygium, Aspergillus mulundensis, Berkeleyomyces basicola (syn. Thielaviopsis basicola), Ceratocystis smalleyi, two Cercospora beticola strains, Coleophoma cylindrospora, Fusarium fracticaudum, Phialophora cf. hyalina, and Morchella septimelata.</title>
        <authorList>
            <person name="Wingfield B.D."/>
            <person name="Bills G.F."/>
            <person name="Dong Y."/>
            <person name="Huang W."/>
            <person name="Nel W.J."/>
            <person name="Swalarsk-Parry B.S."/>
            <person name="Vaghefi N."/>
            <person name="Wilken P.M."/>
            <person name="An Z."/>
            <person name="de Beer Z.W."/>
            <person name="De Vos L."/>
            <person name="Chen L."/>
            <person name="Duong T.A."/>
            <person name="Gao Y."/>
            <person name="Hammerbacher A."/>
            <person name="Kikkert J.R."/>
            <person name="Li Y."/>
            <person name="Li H."/>
            <person name="Li K."/>
            <person name="Li Q."/>
            <person name="Liu X."/>
            <person name="Ma X."/>
            <person name="Naidoo K."/>
            <person name="Pethybridge S.J."/>
            <person name="Sun J."/>
            <person name="Steenkamp E.T."/>
            <person name="van der Nest M.A."/>
            <person name="van Wyk S."/>
            <person name="Wingfield M.J."/>
            <person name="Xiong C."/>
            <person name="Yue Q."/>
            <person name="Zhang X."/>
        </authorList>
    </citation>
    <scope>NUCLEOTIDE SEQUENCE [LARGE SCALE GENOMIC DNA]</scope>
    <source>
        <strain evidence="15 16">BP5796</strain>
    </source>
</reference>
<evidence type="ECO:0000256" key="3">
    <source>
        <dbReference type="ARBA" id="ARBA00022771"/>
    </source>
</evidence>
<evidence type="ECO:0000256" key="6">
    <source>
        <dbReference type="ARBA" id="ARBA00023163"/>
    </source>
</evidence>
<dbReference type="InterPro" id="IPR009057">
    <property type="entry name" value="Homeodomain-like_sf"/>
</dbReference>
<dbReference type="PROSITE" id="PS01357">
    <property type="entry name" value="ZF_ZZ_1"/>
    <property type="match status" value="1"/>
</dbReference>
<dbReference type="CDD" id="cd00167">
    <property type="entry name" value="SANT"/>
    <property type="match status" value="1"/>
</dbReference>
<dbReference type="InterPro" id="IPR001005">
    <property type="entry name" value="SANT/Myb"/>
</dbReference>
<keyword evidence="16" id="KW-1185">Reference proteome</keyword>
<dbReference type="InterPro" id="IPR016827">
    <property type="entry name" value="Ada2/TADA2"/>
</dbReference>
<feature type="domain" description="Myb-like" evidence="11">
    <location>
        <begin position="152"/>
        <end position="196"/>
    </location>
</feature>
<evidence type="ECO:0000256" key="9">
    <source>
        <dbReference type="PROSITE-ProRule" id="PRU00228"/>
    </source>
</evidence>
<evidence type="ECO:0000313" key="16">
    <source>
        <dbReference type="Proteomes" id="UP000256328"/>
    </source>
</evidence>
<comment type="caution">
    <text evidence="15">The sequence shown here is derived from an EMBL/GenBank/DDBJ whole genome shotgun (WGS) entry which is preliminary data.</text>
</comment>
<dbReference type="SUPFAM" id="SSF46689">
    <property type="entry name" value="Homeodomain-like"/>
    <property type="match status" value="2"/>
</dbReference>
<keyword evidence="5 8" id="KW-0805">Transcription regulation</keyword>
<proteinExistence type="predicted"/>
<dbReference type="Gene3D" id="1.10.10.10">
    <property type="entry name" value="Winged helix-like DNA-binding domain superfamily/Winged helix DNA-binding domain"/>
    <property type="match status" value="1"/>
</dbReference>
<evidence type="ECO:0000256" key="5">
    <source>
        <dbReference type="ARBA" id="ARBA00023015"/>
    </source>
</evidence>
<dbReference type="SMART" id="SM00717">
    <property type="entry name" value="SANT"/>
    <property type="match status" value="1"/>
</dbReference>
<dbReference type="OrthoDB" id="270417at2759"/>
<dbReference type="Proteomes" id="UP000256328">
    <property type="component" value="Unassembled WGS sequence"/>
</dbReference>
<evidence type="ECO:0000256" key="4">
    <source>
        <dbReference type="ARBA" id="ARBA00022833"/>
    </source>
</evidence>
<feature type="domain" description="ZZ-type" evidence="12">
    <location>
        <begin position="86"/>
        <end position="145"/>
    </location>
</feature>
<dbReference type="Gene3D" id="1.10.10.60">
    <property type="entry name" value="Homeodomain-like"/>
    <property type="match status" value="1"/>
</dbReference>
<evidence type="ECO:0000259" key="12">
    <source>
        <dbReference type="PROSITE" id="PS50135"/>
    </source>
</evidence>
<protein>
    <recommendedName>
        <fullName evidence="8">Transcriptional adapter 2</fullName>
    </recommendedName>
</protein>
<dbReference type="PROSITE" id="PS50934">
    <property type="entry name" value="SWIRM"/>
    <property type="match status" value="1"/>
</dbReference>
<sequence length="591" mass="66325">MPRRRESAPSMSLSTTTTTPAIANHPHRESRQPRRRSSIEPEAPQPSLPVLPLTADPFTKPGAATEDPTTMGVIRKKTAARGAEGGVKYVCDVCSADITSTVRIKCAHSACPDYDLCVQCFAKGEATGTHQPGTHPFRVIEQNSVPIYDKGWGADEELLLLEGAEIYGLGSWADIADHIGGYRDKDEVRDHYQKIYLESDKFPLPERASPHDMRLLEEMPREEFQVRKKRRIEERKQKAKAAPPPAPKTKPTASVPSCHEIQGYMPGRLEFETEYANEAEEAVQLMQFDPGDGVNPRTGELEPEMELKLTVMEVYNSRLTQRAERKKVIFEHNLLEYRKNAAQDKKRTKEERELLMKAKPFARMMNRHDFEEFQKGLLDELNLRQAVAQLQEWRSMKIGSLREGEKYEQEKVQRAQKAIPMGSLDRERYASSQRQKAAPVVETPSGAAAFVAPGTLELPQRMKDASDIQTPGASPAKEKALLNGHANGTPTPHSAKQKVPIQPLSGVTPLVLSQENIPDIHLLTPEEIELCEKTRIMPKPYLVIKEAIMKEALKGDGKMKKKQAKEICRLEGQKGGRIFDFFVNNGWVGKA</sequence>
<dbReference type="SUPFAM" id="SSF57850">
    <property type="entry name" value="RING/U-box"/>
    <property type="match status" value="1"/>
</dbReference>
<evidence type="ECO:0000313" key="15">
    <source>
        <dbReference type="EMBL" id="RDW91006.1"/>
    </source>
</evidence>
<dbReference type="PROSITE" id="PS51293">
    <property type="entry name" value="SANT"/>
    <property type="match status" value="1"/>
</dbReference>
<dbReference type="FunFam" id="1.10.10.10:FF:000087">
    <property type="entry name" value="Transcriptional adapter 2"/>
    <property type="match status" value="1"/>
</dbReference>
<accession>A0A3D8SXH4</accession>
<dbReference type="GO" id="GO:0003682">
    <property type="term" value="F:chromatin binding"/>
    <property type="evidence" value="ECO:0007669"/>
    <property type="project" value="TreeGrafter"/>
</dbReference>
<dbReference type="InterPro" id="IPR036388">
    <property type="entry name" value="WH-like_DNA-bd_sf"/>
</dbReference>
<keyword evidence="4" id="KW-0862">Zinc</keyword>
<dbReference type="Gene3D" id="3.30.60.90">
    <property type="match status" value="1"/>
</dbReference>
<dbReference type="InterPro" id="IPR000433">
    <property type="entry name" value="Znf_ZZ"/>
</dbReference>
<dbReference type="InterPro" id="IPR007526">
    <property type="entry name" value="SWIRM"/>
</dbReference>
<feature type="region of interest" description="Disordered" evidence="10">
    <location>
        <begin position="412"/>
        <end position="441"/>
    </location>
</feature>
<feature type="domain" description="SWIRM" evidence="13">
    <location>
        <begin position="503"/>
        <end position="591"/>
    </location>
</feature>
<dbReference type="CDD" id="cd02335">
    <property type="entry name" value="ZZ_ADA2"/>
    <property type="match status" value="1"/>
</dbReference>
<evidence type="ECO:0000259" key="11">
    <source>
        <dbReference type="PROSITE" id="PS50090"/>
    </source>
</evidence>
<dbReference type="InterPro" id="IPR043145">
    <property type="entry name" value="Znf_ZZ_sf"/>
</dbReference>
<evidence type="ECO:0000256" key="10">
    <source>
        <dbReference type="SAM" id="MobiDB-lite"/>
    </source>
</evidence>
<dbReference type="PIRSF" id="PIRSF025024">
    <property type="entry name" value="Transcriptional_adaptor_2"/>
    <property type="match status" value="1"/>
</dbReference>
<dbReference type="EMBL" id="PDLN01000003">
    <property type="protein sequence ID" value="RDW91006.1"/>
    <property type="molecule type" value="Genomic_DNA"/>
</dbReference>
<dbReference type="PROSITE" id="PS50135">
    <property type="entry name" value="ZF_ZZ_2"/>
    <property type="match status" value="1"/>
</dbReference>
<evidence type="ECO:0000259" key="13">
    <source>
        <dbReference type="PROSITE" id="PS50934"/>
    </source>
</evidence>
<dbReference type="GO" id="GO:0003713">
    <property type="term" value="F:transcription coactivator activity"/>
    <property type="evidence" value="ECO:0007669"/>
    <property type="project" value="InterPro"/>
</dbReference>
<dbReference type="Pfam" id="PF22941">
    <property type="entry name" value="TADA2A-like_3rd"/>
    <property type="match status" value="1"/>
</dbReference>
<organism evidence="15 16">
    <name type="scientific">Coleophoma crateriformis</name>
    <dbReference type="NCBI Taxonomy" id="565419"/>
    <lineage>
        <taxon>Eukaryota</taxon>
        <taxon>Fungi</taxon>
        <taxon>Dikarya</taxon>
        <taxon>Ascomycota</taxon>
        <taxon>Pezizomycotina</taxon>
        <taxon>Leotiomycetes</taxon>
        <taxon>Helotiales</taxon>
        <taxon>Dermateaceae</taxon>
        <taxon>Coleophoma</taxon>
    </lineage>
</organism>
<gene>
    <name evidence="15" type="ORF">BP5796_02171</name>
</gene>
<dbReference type="GO" id="GO:0070461">
    <property type="term" value="C:SAGA-type complex"/>
    <property type="evidence" value="ECO:0007669"/>
    <property type="project" value="TreeGrafter"/>
</dbReference>
<dbReference type="InterPro" id="IPR041983">
    <property type="entry name" value="ADA2-like_ZZ"/>
</dbReference>
<evidence type="ECO:0000259" key="14">
    <source>
        <dbReference type="PROSITE" id="PS51293"/>
    </source>
</evidence>
<feature type="region of interest" description="Disordered" evidence="10">
    <location>
        <begin position="1"/>
        <end position="69"/>
    </location>
</feature>
<dbReference type="GO" id="GO:0005634">
    <property type="term" value="C:nucleus"/>
    <property type="evidence" value="ECO:0007669"/>
    <property type="project" value="UniProtKB-SubCell"/>
</dbReference>